<dbReference type="AlphaFoldDB" id="A0AAV6L6Z7"/>
<sequence>MTMFCSQLSPRNLYVDHVEANQQTKRYTLRMIPRVEAILEIFVDSFHFDQGLVECRVEATIIEENLVKPVDEFRSNWIGAIQEMAVTPLLDLRCPFTHPPRHLPLIPEFSVDRLASSLLSSFPFSGAERGCSGQQIWRWWSLHPTILFRFWDRQVHGWFTAVRDPVLCSRWSMKSSSFHSQRWIDDVVLFIASSSPC</sequence>
<name>A0AAV6L6Z7_9ERIC</name>
<accession>A0AAV6L6Z7</accession>
<protein>
    <submittedName>
        <fullName evidence="1">Uncharacterized protein</fullName>
    </submittedName>
</protein>
<evidence type="ECO:0000313" key="1">
    <source>
        <dbReference type="EMBL" id="KAG5560691.1"/>
    </source>
</evidence>
<comment type="caution">
    <text evidence="1">The sequence shown here is derived from an EMBL/GenBank/DDBJ whole genome shotgun (WGS) entry which is preliminary data.</text>
</comment>
<organism evidence="1 2">
    <name type="scientific">Rhododendron griersonianum</name>
    <dbReference type="NCBI Taxonomy" id="479676"/>
    <lineage>
        <taxon>Eukaryota</taxon>
        <taxon>Viridiplantae</taxon>
        <taxon>Streptophyta</taxon>
        <taxon>Embryophyta</taxon>
        <taxon>Tracheophyta</taxon>
        <taxon>Spermatophyta</taxon>
        <taxon>Magnoliopsida</taxon>
        <taxon>eudicotyledons</taxon>
        <taxon>Gunneridae</taxon>
        <taxon>Pentapetalae</taxon>
        <taxon>asterids</taxon>
        <taxon>Ericales</taxon>
        <taxon>Ericaceae</taxon>
        <taxon>Ericoideae</taxon>
        <taxon>Rhodoreae</taxon>
        <taxon>Rhododendron</taxon>
    </lineage>
</organism>
<keyword evidence="2" id="KW-1185">Reference proteome</keyword>
<reference evidence="1" key="1">
    <citation type="submission" date="2020-08" db="EMBL/GenBank/DDBJ databases">
        <title>Plant Genome Project.</title>
        <authorList>
            <person name="Zhang R.-G."/>
        </authorList>
    </citation>
    <scope>NUCLEOTIDE SEQUENCE</scope>
    <source>
        <strain evidence="1">WSP0</strain>
        <tissue evidence="1">Leaf</tissue>
    </source>
</reference>
<dbReference type="EMBL" id="JACTNZ010000002">
    <property type="protein sequence ID" value="KAG5560691.1"/>
    <property type="molecule type" value="Genomic_DNA"/>
</dbReference>
<proteinExistence type="predicted"/>
<dbReference type="Proteomes" id="UP000823749">
    <property type="component" value="Chromosome 2"/>
</dbReference>
<gene>
    <name evidence="1" type="ORF">RHGRI_003878</name>
</gene>
<evidence type="ECO:0000313" key="2">
    <source>
        <dbReference type="Proteomes" id="UP000823749"/>
    </source>
</evidence>